<protein>
    <submittedName>
        <fullName evidence="1">Uncharacterized protein</fullName>
    </submittedName>
</protein>
<reference evidence="1" key="1">
    <citation type="submission" date="2014-05" db="EMBL/GenBank/DDBJ databases">
        <authorList>
            <person name="Chronopoulou M."/>
        </authorList>
    </citation>
    <scope>NUCLEOTIDE SEQUENCE</scope>
    <source>
        <tissue evidence="1">Whole organism</tissue>
    </source>
</reference>
<accession>A0A0K2TYI7</accession>
<name>A0A0K2TYI7_LEPSM</name>
<proteinExistence type="predicted"/>
<organism evidence="1">
    <name type="scientific">Lepeophtheirus salmonis</name>
    <name type="common">Salmon louse</name>
    <name type="synonym">Caligus salmonis</name>
    <dbReference type="NCBI Taxonomy" id="72036"/>
    <lineage>
        <taxon>Eukaryota</taxon>
        <taxon>Metazoa</taxon>
        <taxon>Ecdysozoa</taxon>
        <taxon>Arthropoda</taxon>
        <taxon>Crustacea</taxon>
        <taxon>Multicrustacea</taxon>
        <taxon>Hexanauplia</taxon>
        <taxon>Copepoda</taxon>
        <taxon>Siphonostomatoida</taxon>
        <taxon>Caligidae</taxon>
        <taxon>Lepeophtheirus</taxon>
    </lineage>
</organism>
<dbReference type="AlphaFoldDB" id="A0A0K2TYI7"/>
<sequence>MAEVRQIKGNIQIKLAMTNIGEEPLTMKKGIELGSIHVTQQYSPNRHITAISNSIVNIDPSDKVLELVNPNTNYAEVRKLLMEDVGQLTQRIKNENKVRKEIDSIFRK</sequence>
<evidence type="ECO:0000313" key="1">
    <source>
        <dbReference type="EMBL" id="CDW31063.1"/>
    </source>
</evidence>
<dbReference type="EMBL" id="HACA01013702">
    <property type="protein sequence ID" value="CDW31063.1"/>
    <property type="molecule type" value="Transcribed_RNA"/>
</dbReference>